<accession>A0ABQ5JGN2</accession>
<dbReference type="RefSeq" id="WP_244054993.1">
    <property type="nucleotide sequence ID" value="NZ_BQXH01000007.1"/>
</dbReference>
<dbReference type="EMBL" id="BQXH01000007">
    <property type="protein sequence ID" value="GKS81231.1"/>
    <property type="molecule type" value="Genomic_DNA"/>
</dbReference>
<feature type="transmembrane region" description="Helical" evidence="1">
    <location>
        <begin position="7"/>
        <end position="26"/>
    </location>
</feature>
<organism evidence="2 3">
    <name type="scientific">Ligilactobacillus pabuli</name>
    <dbReference type="NCBI Taxonomy" id="2886039"/>
    <lineage>
        <taxon>Bacteria</taxon>
        <taxon>Bacillati</taxon>
        <taxon>Bacillota</taxon>
        <taxon>Bacilli</taxon>
        <taxon>Lactobacillales</taxon>
        <taxon>Lactobacillaceae</taxon>
        <taxon>Ligilactobacillus</taxon>
    </lineage>
</organism>
<keyword evidence="1" id="KW-0812">Transmembrane</keyword>
<comment type="caution">
    <text evidence="2">The sequence shown here is derived from an EMBL/GenBank/DDBJ whole genome shotgun (WGS) entry which is preliminary data.</text>
</comment>
<evidence type="ECO:0000313" key="3">
    <source>
        <dbReference type="Proteomes" id="UP001055149"/>
    </source>
</evidence>
<keyword evidence="1" id="KW-1133">Transmembrane helix</keyword>
<protein>
    <submittedName>
        <fullName evidence="2">Uncharacterized protein</fullName>
    </submittedName>
</protein>
<proteinExistence type="predicted"/>
<evidence type="ECO:0000256" key="1">
    <source>
        <dbReference type="SAM" id="Phobius"/>
    </source>
</evidence>
<name>A0ABQ5JGN2_9LACO</name>
<keyword evidence="1" id="KW-0472">Membrane</keyword>
<dbReference type="Proteomes" id="UP001055149">
    <property type="component" value="Unassembled WGS sequence"/>
</dbReference>
<sequence length="195" mass="22548">MRNKNNITIIGAVVVVLVIILGGFGWHHHKQANELNGEWVSIYDKDDGSNLATAEMVAPQVLSIKGHKYQVKTQFDYRHGRGGKIRYSDVGFDHKGTFKLNRKEQEATFVNEKDNQYISPFDQTMTYKLSTDKNTLMIITPNSSPFTHVFSDTKNTTAKYFIRKDSTQYKKWHKEAMKYAKTHHITKDYQIAKNK</sequence>
<keyword evidence="3" id="KW-1185">Reference proteome</keyword>
<gene>
    <name evidence="2" type="ORF">LPAF129_09170</name>
</gene>
<reference evidence="2" key="1">
    <citation type="journal article" date="2022" name="Int. J. Syst. Evol. Microbiol.">
        <title>A novel species of lactic acid bacteria, Ligilactobacillus pabuli sp. nov., isolated from alfalfa silage.</title>
        <authorList>
            <person name="Tohno M."/>
            <person name="Tanizawa Y."/>
            <person name="Sawada H."/>
            <person name="Sakamoto M."/>
            <person name="Ohkuma M."/>
            <person name="Kobayashi H."/>
        </authorList>
    </citation>
    <scope>NUCLEOTIDE SEQUENCE</scope>
    <source>
        <strain evidence="2">AF129</strain>
    </source>
</reference>
<evidence type="ECO:0000313" key="2">
    <source>
        <dbReference type="EMBL" id="GKS81231.1"/>
    </source>
</evidence>